<dbReference type="AlphaFoldDB" id="A0A812BVF7"/>
<proteinExistence type="predicted"/>
<feature type="transmembrane region" description="Helical" evidence="1">
    <location>
        <begin position="48"/>
        <end position="68"/>
    </location>
</feature>
<feature type="transmembrane region" description="Helical" evidence="1">
    <location>
        <begin position="306"/>
        <end position="334"/>
    </location>
</feature>
<evidence type="ECO:0000313" key="2">
    <source>
        <dbReference type="EMBL" id="CAE1245678.1"/>
    </source>
</evidence>
<comment type="caution">
    <text evidence="2">The sequence shown here is derived from an EMBL/GenBank/DDBJ whole genome shotgun (WGS) entry which is preliminary data.</text>
</comment>
<feature type="transmembrane region" description="Helical" evidence="1">
    <location>
        <begin position="354"/>
        <end position="375"/>
    </location>
</feature>
<name>A0A812BVF7_ACAPH</name>
<feature type="transmembrane region" description="Helical" evidence="1">
    <location>
        <begin position="387"/>
        <end position="407"/>
    </location>
</feature>
<feature type="transmembrane region" description="Helical" evidence="1">
    <location>
        <begin position="427"/>
        <end position="450"/>
    </location>
</feature>
<keyword evidence="1" id="KW-0812">Transmembrane</keyword>
<evidence type="ECO:0000256" key="1">
    <source>
        <dbReference type="SAM" id="Phobius"/>
    </source>
</evidence>
<reference evidence="2" key="1">
    <citation type="submission" date="2021-01" db="EMBL/GenBank/DDBJ databases">
        <authorList>
            <person name="Li R."/>
            <person name="Bekaert M."/>
        </authorList>
    </citation>
    <scope>NUCLEOTIDE SEQUENCE</scope>
    <source>
        <strain evidence="2">Farmed</strain>
    </source>
</reference>
<evidence type="ECO:0000313" key="3">
    <source>
        <dbReference type="Proteomes" id="UP000597762"/>
    </source>
</evidence>
<sequence length="495" mass="56173">MCVHLVFNIPFNVCPSRLPYFFHCLPVLSSIFPSMCVHLVFNIPLQCVSISVFHISFTVYPSCLQYFLRCVHLVFNIPLQCVSISVFHISFTVHPFLSSIFPSDVCPSCPFSIFPFFNIPSMCVHLVFHISFTVYPSCLSIFPSMCVHLVFIIPLQCVHLVFHIFFHCLPSCLQYFLRCVSILSSIFPSMCPSCLPYFFSLSVFVFNISFDVSILSSLFPSLCVHLCLQYSRLVFNVSILSSIMCPSFFTVYPSCLHYFLRCVSILSSIFPFNVSISSSIFLSCLPPSCFNVSFDVCPSCPIFLQCVHLVFIFLSSLSAVLSSIFPSMCVHLVFNIPFNVCPSRLPYFFHCLPVLSSIFPSMCVHLVFWLFHLVFHISFCLPSCPSFDVSILSSYSLQCVTVFHISFTVYRLVFNISFDVCPSCLQYSLHCVSISSSIFLSLSTLVLYFLRCVHLVFNIPFSMSISSSIFSFNLFVFISFDVSILSSILQCLPYS</sequence>
<keyword evidence="1" id="KW-0472">Membrane</keyword>
<organism evidence="2 3">
    <name type="scientific">Acanthosepion pharaonis</name>
    <name type="common">Pharaoh cuttlefish</name>
    <name type="synonym">Sepia pharaonis</name>
    <dbReference type="NCBI Taxonomy" id="158019"/>
    <lineage>
        <taxon>Eukaryota</taxon>
        <taxon>Metazoa</taxon>
        <taxon>Spiralia</taxon>
        <taxon>Lophotrochozoa</taxon>
        <taxon>Mollusca</taxon>
        <taxon>Cephalopoda</taxon>
        <taxon>Coleoidea</taxon>
        <taxon>Decapodiformes</taxon>
        <taxon>Sepiida</taxon>
        <taxon>Sepiina</taxon>
        <taxon>Sepiidae</taxon>
        <taxon>Acanthosepion</taxon>
    </lineage>
</organism>
<feature type="transmembrane region" description="Helical" evidence="1">
    <location>
        <begin position="197"/>
        <end position="221"/>
    </location>
</feature>
<feature type="transmembrane region" description="Helical" evidence="1">
    <location>
        <begin position="470"/>
        <end position="489"/>
    </location>
</feature>
<keyword evidence="1" id="KW-1133">Transmembrane helix</keyword>
<protein>
    <submittedName>
        <fullName evidence="2">Uncharacterized protein</fullName>
    </submittedName>
</protein>
<keyword evidence="3" id="KW-1185">Reference proteome</keyword>
<dbReference type="Proteomes" id="UP000597762">
    <property type="component" value="Unassembled WGS sequence"/>
</dbReference>
<gene>
    <name evidence="2" type="ORF">SPHA_24823</name>
</gene>
<accession>A0A812BVF7</accession>
<feature type="transmembrane region" description="Helical" evidence="1">
    <location>
        <begin position="233"/>
        <end position="252"/>
    </location>
</feature>
<feature type="transmembrane region" description="Helical" evidence="1">
    <location>
        <begin position="74"/>
        <end position="97"/>
    </location>
</feature>
<feature type="transmembrane region" description="Helical" evidence="1">
    <location>
        <begin position="109"/>
        <end position="128"/>
    </location>
</feature>
<dbReference type="EMBL" id="CAHIKZ030000933">
    <property type="protein sequence ID" value="CAE1245678.1"/>
    <property type="molecule type" value="Genomic_DNA"/>
</dbReference>